<keyword evidence="1" id="KW-0812">Transmembrane</keyword>
<evidence type="ECO:0000256" key="1">
    <source>
        <dbReference type="SAM" id="Phobius"/>
    </source>
</evidence>
<accession>A0A016U0H3</accession>
<comment type="caution">
    <text evidence="2">The sequence shown here is derived from an EMBL/GenBank/DDBJ whole genome shotgun (WGS) entry which is preliminary data.</text>
</comment>
<dbReference type="EMBL" id="JARK01001401">
    <property type="protein sequence ID" value="EYC08560.1"/>
    <property type="molecule type" value="Genomic_DNA"/>
</dbReference>
<evidence type="ECO:0000313" key="2">
    <source>
        <dbReference type="EMBL" id="EYC08560.1"/>
    </source>
</evidence>
<reference evidence="3" key="1">
    <citation type="journal article" date="2015" name="Nat. Genet.">
        <title>The genome and transcriptome of the zoonotic hookworm Ancylostoma ceylanicum identify infection-specific gene families.</title>
        <authorList>
            <person name="Schwarz E.M."/>
            <person name="Hu Y."/>
            <person name="Antoshechkin I."/>
            <person name="Miller M.M."/>
            <person name="Sternberg P.W."/>
            <person name="Aroian R.V."/>
        </authorList>
    </citation>
    <scope>NUCLEOTIDE SEQUENCE</scope>
    <source>
        <strain evidence="3">HY135</strain>
    </source>
</reference>
<evidence type="ECO:0000313" key="3">
    <source>
        <dbReference type="Proteomes" id="UP000024635"/>
    </source>
</evidence>
<organism evidence="2 3">
    <name type="scientific">Ancylostoma ceylanicum</name>
    <dbReference type="NCBI Taxonomy" id="53326"/>
    <lineage>
        <taxon>Eukaryota</taxon>
        <taxon>Metazoa</taxon>
        <taxon>Ecdysozoa</taxon>
        <taxon>Nematoda</taxon>
        <taxon>Chromadorea</taxon>
        <taxon>Rhabditida</taxon>
        <taxon>Rhabditina</taxon>
        <taxon>Rhabditomorpha</taxon>
        <taxon>Strongyloidea</taxon>
        <taxon>Ancylostomatidae</taxon>
        <taxon>Ancylostomatinae</taxon>
        <taxon>Ancylostoma</taxon>
    </lineage>
</organism>
<proteinExistence type="predicted"/>
<keyword evidence="3" id="KW-1185">Reference proteome</keyword>
<protein>
    <submittedName>
        <fullName evidence="2">Uncharacterized protein</fullName>
    </submittedName>
</protein>
<dbReference type="Proteomes" id="UP000024635">
    <property type="component" value="Unassembled WGS sequence"/>
</dbReference>
<keyword evidence="1" id="KW-1133">Transmembrane helix</keyword>
<name>A0A016U0H3_9BILA</name>
<gene>
    <name evidence="2" type="primary">Acey_s0065.g3614</name>
    <name evidence="2" type="ORF">Y032_0065g3614</name>
</gene>
<sequence>MIFVTFCILYYFHVYCLLFIVHMRHIMLSVQRPVTTTNLYNYVLIRLRIDGGGSIHPLAECEQPVDDLYTPGHVKVVAVGRCGTTCVAVAVDAAPPVSL</sequence>
<feature type="transmembrane region" description="Helical" evidence="1">
    <location>
        <begin position="6"/>
        <end position="23"/>
    </location>
</feature>
<keyword evidence="1" id="KW-0472">Membrane</keyword>
<dbReference type="AlphaFoldDB" id="A0A016U0H3"/>